<dbReference type="CDD" id="cd06790">
    <property type="entry name" value="PDZ_neurabin-like"/>
    <property type="match status" value="1"/>
</dbReference>
<feature type="compositionally biased region" description="Low complexity" evidence="13">
    <location>
        <begin position="257"/>
        <end position="266"/>
    </location>
</feature>
<feature type="compositionally biased region" description="Basic and acidic residues" evidence="13">
    <location>
        <begin position="547"/>
        <end position="560"/>
    </location>
</feature>
<feature type="region of interest" description="Disordered" evidence="13">
    <location>
        <begin position="1552"/>
        <end position="1599"/>
    </location>
</feature>
<dbReference type="SUPFAM" id="SSF47769">
    <property type="entry name" value="SAM/Pointed domain"/>
    <property type="match status" value="1"/>
</dbReference>
<sequence length="2001" mass="217733">MREAMATQVQQPNQDVRSTILAASRSQAYVCERELVSSSASSQNVFRRHRAIRIRTPRSSTSISVLRSTFEAPASSSPPVVVHVLDKRRPPPFPPKEKQPAASMDDKRANSRLGGSKVSQIANIFQGVGSVKSVDSDILVAPARFHGGKGPPPPEQRAPTSPKNDSKDKETSNKDSRETLKEGSGVTVVRTESHLARFNNARALFEKLGHDDRPGKQSKANNNNNNNSTTTTRSSSVESTGSDSPSRRASHGHQRSRSPSPVPQQRSKSDSRIIDGPARNGPYTNGHSPKTNGSLHYHDDDSHVSARVVNSTVTPPKQEAAQEPPAVPRHRSPRPASASEAQPHARPTNGVDKQQGRQRAAEDGDQPALPAHPAPAARRPEKPEKPERKFNSRELIEKQKNWTSHFSKARPSPRFNSDPNRSEVRVSLNKADSVPVKESSPPACAPATRSASFTGTRPGVRSPPASPPSPPVKPTSRTPSSASSTASSGASSTGGPPVPPARTTSAAACAVDRVGESPASASSGSERLSASPVSPTSPASCGSSSSLHEKQEQESQEKRATPATPGSRGVKTPESSQRLTPRCLEKEFDGHKKNTARQQVDLQDKVLDLDHAESTDDQSDARKKMVSSVQLTLQSPLSATARLFPSSASAPISSQLPKVHKETDSILEQSKKGEKMETPIQPPSAFMSSVETPAPAPLNAVDDQPLYSVPIKKGHSRQKPVSSAAAASTLMSESFKPQVVDAQTRSNSVANEKSDRDFFSSFHPLPADSKAKPTTAEFIYEEIGQEQLHKSSDQSFKSIDENGIPKSKQDLYKLNDSHSNQEIHVKEGMSRRGSSEDIIDEFSPGSLKSDVSRGFESSETLLSIGNSASEGNDFDHNCDSGIQLDKPGPDLQDMKFADEEDESEMRDSGVFLKQEPPSIEKTVSNNVKPSPPKGVVPEPMTADEAENLLSTSIWEKRFRQEALLSDEEAQEVKRLLTPAQTPDMLQNSEASEWQSESVSAEVHNKSATMDDSVVSSQLWSQSGSDANLAESESSMIETEDGDSVHSLLMDYPPKSAQEVLVEKGVHYYQDGHFWMEVPGLPDSEDEDEIYPIPVKKNTKVTFSSGPIKMFSTFSMTDYDRRNEDVDPVAASAEYELEKRVEKMDVFPVELIKGPEGLGLSIIGMGVGADAGLEKLGIFVKTITDHGAASKDGRIQVNDQIIEVDGKSLVGVTQAYAASVLRNTCGLVKFLIGRERDPQNSEVAQLIRQSLQERGCVSQADRERDDHRRQAELRSNAMRHQHQGLDSATASPPSESQRSEDSATAPIGGASPVSSDGPPSPPGHGTDETTATEVANLRDMLQESQQRLAIADSEVARFRDRLMELEQRGTSGTEEYVERLRRMSARLRETERSLISSKKDVSAFQDMLEQSQAQLSVVEKKYSKAKRLVRELEQRESDLLQLLQEKDTEYNALVRSLKDRVIRLEQELMDTQRRAGIPVVLPHDKPITPQMSRRALQTSVQPLLLQLGAELSDTEISDISPDDGDKTATVERKVPLKEELDRAVPQHELLDVSASKAKGELGQRGGLAGRQLPSREKGVSTSSSDYGLDESCEESEEDQLGAGRQMYIEYSSREDINGTSGSREDILMIDSNSMNSSISSNSSAGANLIHRNETNAAFQTHESHQAITKSTSLVSTSAPKTMQTFSSSSSLNKSGLYASTAPQQHVNYQSAITTSSSSSSSLHSAYSPSSANAPSATGNLYSSHMSAGLHSHPPSGQSTTNVAYQTAPQKGAGQRGHGPPPSLAEQLKQVLAERERRMSTGEQPNSSRDGSSEYLDRDPAAALAEEIRQAVNEANARVKKAPTTLLTPQATQYPWQYPSSPSSVSASSLSSLSADPSPSKPTPADSTEDLLQRRGSHVWQNVPVTEWSKEQVCQWLLALKLESCIPRFLEQGIGGAALLQLESKDFKSFGIGSEDKTRLKRKIKDLRLAAERERKLTEKEKKERERQVRKAEKLAEKASKRK</sequence>
<dbReference type="GO" id="GO:0051015">
    <property type="term" value="F:actin filament binding"/>
    <property type="evidence" value="ECO:0007669"/>
    <property type="project" value="TreeGrafter"/>
</dbReference>
<feature type="region of interest" description="Disordered" evidence="13">
    <location>
        <begin position="84"/>
        <end position="115"/>
    </location>
</feature>
<feature type="compositionally biased region" description="Low complexity" evidence="13">
    <location>
        <begin position="1714"/>
        <end position="1735"/>
    </location>
</feature>
<dbReference type="InterPro" id="IPR036034">
    <property type="entry name" value="PDZ_sf"/>
</dbReference>
<feature type="compositionally biased region" description="Polar residues" evidence="13">
    <location>
        <begin position="741"/>
        <end position="751"/>
    </location>
</feature>
<dbReference type="InterPro" id="IPR013761">
    <property type="entry name" value="SAM/pointed_sf"/>
</dbReference>
<keyword evidence="5" id="KW-0221">Differentiation</keyword>
<dbReference type="PROSITE" id="PS50106">
    <property type="entry name" value="PDZ"/>
    <property type="match status" value="1"/>
</dbReference>
<dbReference type="CDD" id="cd09512">
    <property type="entry name" value="SAM_Neurabin-like"/>
    <property type="match status" value="1"/>
</dbReference>
<comment type="subcellular location">
    <subcellularLocation>
        <location evidence="1">Cytoplasm</location>
        <location evidence="1">Cytoskeleton</location>
    </subcellularLocation>
    <subcellularLocation>
        <location evidence="11">Synapse</location>
    </subcellularLocation>
</comment>
<keyword evidence="3" id="KW-0963">Cytoplasm</keyword>
<dbReference type="RefSeq" id="XP_052122673.1">
    <property type="nucleotide sequence ID" value="XM_052266713.1"/>
</dbReference>
<feature type="compositionally biased region" description="Basic and acidic residues" evidence="13">
    <location>
        <begin position="659"/>
        <end position="677"/>
    </location>
</feature>
<dbReference type="PROSITE" id="PS50105">
    <property type="entry name" value="SAM_DOMAIN"/>
    <property type="match status" value="1"/>
</dbReference>
<feature type="compositionally biased region" description="Low complexity" evidence="13">
    <location>
        <begin position="218"/>
        <end position="244"/>
    </location>
</feature>
<dbReference type="SUPFAM" id="SSF50156">
    <property type="entry name" value="PDZ domain-like"/>
    <property type="match status" value="1"/>
</dbReference>
<keyword evidence="7" id="KW-0770">Synapse</keyword>
<keyword evidence="9" id="KW-0009">Actin-binding</keyword>
<feature type="compositionally biased region" description="Low complexity" evidence="13">
    <location>
        <begin position="516"/>
        <end position="546"/>
    </location>
</feature>
<feature type="region of interest" description="Disordered" evidence="13">
    <location>
        <begin position="978"/>
        <end position="1000"/>
    </location>
</feature>
<keyword evidence="6" id="KW-0524">Neurogenesis</keyword>
<feature type="region of interest" description="Disordered" evidence="13">
    <location>
        <begin position="1273"/>
        <end position="1328"/>
    </location>
</feature>
<evidence type="ECO:0000256" key="13">
    <source>
        <dbReference type="SAM" id="MobiDB-lite"/>
    </source>
</evidence>
<feature type="region of interest" description="Disordered" evidence="13">
    <location>
        <begin position="1708"/>
        <end position="1761"/>
    </location>
</feature>
<feature type="compositionally biased region" description="Polar residues" evidence="13">
    <location>
        <begin position="855"/>
        <end position="870"/>
    </location>
</feature>
<feature type="compositionally biased region" description="Low complexity" evidence="13">
    <location>
        <begin position="315"/>
        <end position="324"/>
    </location>
</feature>
<keyword evidence="16" id="KW-1185">Reference proteome</keyword>
<dbReference type="GO" id="GO:0019722">
    <property type="term" value="P:calcium-mediated signaling"/>
    <property type="evidence" value="ECO:0007669"/>
    <property type="project" value="TreeGrafter"/>
</dbReference>
<evidence type="ECO:0000256" key="9">
    <source>
        <dbReference type="ARBA" id="ARBA00023203"/>
    </source>
</evidence>
<feature type="compositionally biased region" description="Basic and acidic residues" evidence="13">
    <location>
        <begin position="807"/>
        <end position="835"/>
    </location>
</feature>
<evidence type="ECO:0000256" key="12">
    <source>
        <dbReference type="SAM" id="Coils"/>
    </source>
</evidence>
<keyword evidence="8 12" id="KW-0175">Coiled coil</keyword>
<dbReference type="OrthoDB" id="62701at2759"/>
<evidence type="ECO:0000256" key="1">
    <source>
        <dbReference type="ARBA" id="ARBA00004245"/>
    </source>
</evidence>
<dbReference type="Gene3D" id="1.10.150.50">
    <property type="entry name" value="Transcription Factor, Ets-1"/>
    <property type="match status" value="1"/>
</dbReference>
<evidence type="ECO:0000313" key="18">
    <source>
        <dbReference type="RefSeq" id="XP_052122672.1"/>
    </source>
</evidence>
<feature type="compositionally biased region" description="Polar residues" evidence="13">
    <location>
        <begin position="1283"/>
        <end position="1295"/>
    </location>
</feature>
<feature type="compositionally biased region" description="Low complexity" evidence="13">
    <location>
        <begin position="367"/>
        <end position="377"/>
    </location>
</feature>
<feature type="compositionally biased region" description="Polar residues" evidence="13">
    <location>
        <begin position="978"/>
        <end position="998"/>
    </location>
</feature>
<dbReference type="GeneID" id="113216089"/>
<evidence type="ECO:0000256" key="4">
    <source>
        <dbReference type="ARBA" id="ARBA00022553"/>
    </source>
</evidence>
<feature type="compositionally biased region" description="Low complexity" evidence="13">
    <location>
        <begin position="1857"/>
        <end position="1876"/>
    </location>
</feature>
<dbReference type="GO" id="GO:0015629">
    <property type="term" value="C:actin cytoskeleton"/>
    <property type="evidence" value="ECO:0007669"/>
    <property type="project" value="TreeGrafter"/>
</dbReference>
<evidence type="ECO:0000256" key="8">
    <source>
        <dbReference type="ARBA" id="ARBA00023054"/>
    </source>
</evidence>
<feature type="region of interest" description="Disordered" evidence="13">
    <location>
        <begin position="1851"/>
        <end position="1889"/>
    </location>
</feature>
<evidence type="ECO:0000256" key="6">
    <source>
        <dbReference type="ARBA" id="ARBA00022902"/>
    </source>
</evidence>
<dbReference type="PANTHER" id="PTHR16154">
    <property type="entry name" value="NEURABIN"/>
    <property type="match status" value="1"/>
</dbReference>
<dbReference type="SMART" id="SM00228">
    <property type="entry name" value="PDZ"/>
    <property type="match status" value="1"/>
</dbReference>
<feature type="compositionally biased region" description="Basic and acidic residues" evidence="13">
    <location>
        <begin position="204"/>
        <end position="215"/>
    </location>
</feature>
<dbReference type="InterPro" id="IPR001660">
    <property type="entry name" value="SAM"/>
</dbReference>
<feature type="region of interest" description="Disordered" evidence="13">
    <location>
        <begin position="142"/>
        <end position="628"/>
    </location>
</feature>
<dbReference type="GO" id="GO:0005737">
    <property type="term" value="C:cytoplasm"/>
    <property type="evidence" value="ECO:0007669"/>
    <property type="project" value="TreeGrafter"/>
</dbReference>
<feature type="compositionally biased region" description="Polar residues" evidence="13">
    <location>
        <begin position="282"/>
        <end position="294"/>
    </location>
</feature>
<gene>
    <name evidence="17 18 19" type="primary">LOC113216089</name>
</gene>
<dbReference type="GO" id="GO:0031175">
    <property type="term" value="P:neuron projection development"/>
    <property type="evidence" value="ECO:0007669"/>
    <property type="project" value="TreeGrafter"/>
</dbReference>
<dbReference type="CTD" id="6693"/>
<feature type="compositionally biased region" description="Low complexity" evidence="13">
    <location>
        <begin position="1307"/>
        <end position="1316"/>
    </location>
</feature>
<feature type="domain" description="PDZ" evidence="15">
    <location>
        <begin position="1147"/>
        <end position="1235"/>
    </location>
</feature>
<feature type="region of interest" description="Disordered" evidence="13">
    <location>
        <begin position="787"/>
        <end position="940"/>
    </location>
</feature>
<dbReference type="InterPro" id="IPR043446">
    <property type="entry name" value="Neurabin-like"/>
</dbReference>
<reference evidence="17 18" key="1">
    <citation type="submission" date="2025-04" db="UniProtKB">
        <authorList>
            <consortium name="RefSeq"/>
        </authorList>
    </citation>
    <scope>IDENTIFICATION</scope>
    <source>
        <tissue evidence="17 18">Whole organism</tissue>
    </source>
</reference>
<dbReference type="Pfam" id="PF00595">
    <property type="entry name" value="PDZ"/>
    <property type="match status" value="1"/>
</dbReference>
<feature type="domain" description="SAM" evidence="14">
    <location>
        <begin position="1906"/>
        <end position="1950"/>
    </location>
</feature>
<evidence type="ECO:0000259" key="15">
    <source>
        <dbReference type="PROSITE" id="PS50106"/>
    </source>
</evidence>
<dbReference type="InterPro" id="IPR040645">
    <property type="entry name" value="Neurabin-1/2_PDZ"/>
</dbReference>
<dbReference type="RefSeq" id="XP_026291594.1">
    <property type="nucleotide sequence ID" value="XM_026435809.2"/>
</dbReference>
<feature type="compositionally biased region" description="Basic and acidic residues" evidence="13">
    <location>
        <begin position="602"/>
        <end position="623"/>
    </location>
</feature>
<feature type="compositionally biased region" description="Pro residues" evidence="13">
    <location>
        <begin position="464"/>
        <end position="473"/>
    </location>
</feature>
<dbReference type="GO" id="GO:0014069">
    <property type="term" value="C:postsynaptic density"/>
    <property type="evidence" value="ECO:0007669"/>
    <property type="project" value="TreeGrafter"/>
</dbReference>
<accession>A0A6J1TDL7</accession>
<dbReference type="PANTHER" id="PTHR16154:SF6">
    <property type="entry name" value="SPINOPHILIN, ISOFORM J"/>
    <property type="match status" value="1"/>
</dbReference>
<dbReference type="FunFam" id="2.30.42.10:FF:000010">
    <property type="entry name" value="Neurabin-1 isoform 1"/>
    <property type="match status" value="1"/>
</dbReference>
<evidence type="ECO:0000313" key="16">
    <source>
        <dbReference type="Proteomes" id="UP000504606"/>
    </source>
</evidence>
<feature type="region of interest" description="Disordered" evidence="13">
    <location>
        <begin position="1973"/>
        <end position="2001"/>
    </location>
</feature>
<dbReference type="Pfam" id="PF07647">
    <property type="entry name" value="SAM_2"/>
    <property type="match status" value="1"/>
</dbReference>
<feature type="compositionally biased region" description="Acidic residues" evidence="13">
    <location>
        <begin position="1586"/>
        <end position="1598"/>
    </location>
</feature>
<dbReference type="SMART" id="SM00454">
    <property type="entry name" value="SAM"/>
    <property type="match status" value="1"/>
</dbReference>
<feature type="region of interest" description="Disordered" evidence="13">
    <location>
        <begin position="1668"/>
        <end position="1691"/>
    </location>
</feature>
<evidence type="ECO:0000256" key="5">
    <source>
        <dbReference type="ARBA" id="ARBA00022782"/>
    </source>
</evidence>
<dbReference type="GO" id="GO:0007015">
    <property type="term" value="P:actin filament organization"/>
    <property type="evidence" value="ECO:0007669"/>
    <property type="project" value="TreeGrafter"/>
</dbReference>
<evidence type="ECO:0000256" key="3">
    <source>
        <dbReference type="ARBA" id="ARBA00022490"/>
    </source>
</evidence>
<dbReference type="Gene3D" id="2.30.42.10">
    <property type="match status" value="1"/>
</dbReference>
<dbReference type="KEGG" id="foc:113216089"/>
<keyword evidence="2" id="KW-0217">Developmental protein</keyword>
<feature type="region of interest" description="Disordered" evidence="13">
    <location>
        <begin position="649"/>
        <end position="701"/>
    </location>
</feature>
<evidence type="ECO:0000256" key="10">
    <source>
        <dbReference type="ARBA" id="ARBA00023212"/>
    </source>
</evidence>
<dbReference type="RefSeq" id="XP_052122672.1">
    <property type="nucleotide sequence ID" value="XM_052266712.1"/>
</dbReference>
<feature type="region of interest" description="Disordered" evidence="13">
    <location>
        <begin position="738"/>
        <end position="766"/>
    </location>
</feature>
<feature type="coiled-coil region" evidence="12">
    <location>
        <begin position="1333"/>
        <end position="1473"/>
    </location>
</feature>
<protein>
    <submittedName>
        <fullName evidence="17 18">Serine-rich adhesin for platelets isoform X1</fullName>
    </submittedName>
</protein>
<name>A0A6J1TDL7_FRAOC</name>
<feature type="compositionally biased region" description="Basic and acidic residues" evidence="13">
    <location>
        <begin position="164"/>
        <end position="181"/>
    </location>
</feature>
<feature type="compositionally biased region" description="Basic and acidic residues" evidence="13">
    <location>
        <begin position="378"/>
        <end position="400"/>
    </location>
</feature>
<evidence type="ECO:0000256" key="7">
    <source>
        <dbReference type="ARBA" id="ARBA00023018"/>
    </source>
</evidence>
<dbReference type="InterPro" id="IPR001478">
    <property type="entry name" value="PDZ"/>
</dbReference>
<feature type="compositionally biased region" description="Basic and acidic residues" evidence="13">
    <location>
        <begin position="583"/>
        <end position="592"/>
    </location>
</feature>
<organism evidence="16 17">
    <name type="scientific">Frankliniella occidentalis</name>
    <name type="common">Western flower thrips</name>
    <name type="synonym">Euthrips occidentalis</name>
    <dbReference type="NCBI Taxonomy" id="133901"/>
    <lineage>
        <taxon>Eukaryota</taxon>
        <taxon>Metazoa</taxon>
        <taxon>Ecdysozoa</taxon>
        <taxon>Arthropoda</taxon>
        <taxon>Hexapoda</taxon>
        <taxon>Insecta</taxon>
        <taxon>Pterygota</taxon>
        <taxon>Neoptera</taxon>
        <taxon>Paraneoptera</taxon>
        <taxon>Thysanoptera</taxon>
        <taxon>Terebrantia</taxon>
        <taxon>Thripoidea</taxon>
        <taxon>Thripidae</taxon>
        <taxon>Frankliniella</taxon>
    </lineage>
</organism>
<dbReference type="Proteomes" id="UP000504606">
    <property type="component" value="Unplaced"/>
</dbReference>
<evidence type="ECO:0000313" key="19">
    <source>
        <dbReference type="RefSeq" id="XP_052122673.1"/>
    </source>
</evidence>
<feature type="region of interest" description="Disordered" evidence="13">
    <location>
        <begin position="1793"/>
        <end position="1813"/>
    </location>
</feature>
<evidence type="ECO:0000256" key="2">
    <source>
        <dbReference type="ARBA" id="ARBA00022473"/>
    </source>
</evidence>
<keyword evidence="4" id="KW-0597">Phosphoprotein</keyword>
<evidence type="ECO:0000259" key="14">
    <source>
        <dbReference type="PROSITE" id="PS50105"/>
    </source>
</evidence>
<feature type="compositionally biased region" description="Polar residues" evidence="13">
    <location>
        <begin position="1668"/>
        <end position="1684"/>
    </location>
</feature>
<proteinExistence type="predicted"/>
<feature type="compositionally biased region" description="Basic and acidic residues" evidence="13">
    <location>
        <begin position="84"/>
        <end position="109"/>
    </location>
</feature>
<evidence type="ECO:0000256" key="11">
    <source>
        <dbReference type="ARBA" id="ARBA00034103"/>
    </source>
</evidence>
<feature type="compositionally biased region" description="Low complexity" evidence="13">
    <location>
        <begin position="474"/>
        <end position="495"/>
    </location>
</feature>
<feature type="compositionally biased region" description="Polar residues" evidence="13">
    <location>
        <begin position="1799"/>
        <end position="1808"/>
    </location>
</feature>
<dbReference type="GO" id="GO:0030425">
    <property type="term" value="C:dendrite"/>
    <property type="evidence" value="ECO:0007669"/>
    <property type="project" value="TreeGrafter"/>
</dbReference>
<evidence type="ECO:0000313" key="17">
    <source>
        <dbReference type="RefSeq" id="XP_026291594.1"/>
    </source>
</evidence>
<keyword evidence="10" id="KW-0206">Cytoskeleton</keyword>
<dbReference type="Pfam" id="PF17817">
    <property type="entry name" value="PDZ_5"/>
    <property type="match status" value="1"/>
</dbReference>